<dbReference type="Proteomes" id="UP000646745">
    <property type="component" value="Unassembled WGS sequence"/>
</dbReference>
<name>A0ABQ3DS48_9GAMM</name>
<keyword evidence="2" id="KW-1185">Reference proteome</keyword>
<organism evidence="1 2">
    <name type="scientific">Salinicola rhizosphaerae</name>
    <dbReference type="NCBI Taxonomy" id="1443141"/>
    <lineage>
        <taxon>Bacteria</taxon>
        <taxon>Pseudomonadati</taxon>
        <taxon>Pseudomonadota</taxon>
        <taxon>Gammaproteobacteria</taxon>
        <taxon>Oceanospirillales</taxon>
        <taxon>Halomonadaceae</taxon>
        <taxon>Salinicola</taxon>
    </lineage>
</organism>
<dbReference type="RefSeq" id="WP_189443418.1">
    <property type="nucleotide sequence ID" value="NZ_BMZI01000002.1"/>
</dbReference>
<proteinExistence type="predicted"/>
<evidence type="ECO:0000313" key="1">
    <source>
        <dbReference type="EMBL" id="GHB12875.1"/>
    </source>
</evidence>
<protein>
    <recommendedName>
        <fullName evidence="3">DUF2489 domain-containing protein</fullName>
    </recommendedName>
</protein>
<evidence type="ECO:0000313" key="2">
    <source>
        <dbReference type="Proteomes" id="UP000646745"/>
    </source>
</evidence>
<sequence length="162" mass="18428">MQTTIKNITGILLVSAFTSGVTFVLTYDHMIHKISEFASEGYKANKAQEAFNARIQYQLTQKLNNAQKLSEVLQAELISQCVANSDKQAIKPTACLNASAYLQQNLDFNQVEYNPNFVDEFNAKAQREFFFEAQRIQLYKELHEEAEALSQKHRNKVGTEAD</sequence>
<comment type="caution">
    <text evidence="1">The sequence shown here is derived from an EMBL/GenBank/DDBJ whole genome shotgun (WGS) entry which is preliminary data.</text>
</comment>
<gene>
    <name evidence="1" type="ORF">GCM10009038_08620</name>
</gene>
<evidence type="ECO:0008006" key="3">
    <source>
        <dbReference type="Google" id="ProtNLM"/>
    </source>
</evidence>
<reference evidence="2" key="1">
    <citation type="journal article" date="2019" name="Int. J. Syst. Evol. Microbiol.">
        <title>The Global Catalogue of Microorganisms (GCM) 10K type strain sequencing project: providing services to taxonomists for standard genome sequencing and annotation.</title>
        <authorList>
            <consortium name="The Broad Institute Genomics Platform"/>
            <consortium name="The Broad Institute Genome Sequencing Center for Infectious Disease"/>
            <person name="Wu L."/>
            <person name="Ma J."/>
        </authorList>
    </citation>
    <scope>NUCLEOTIDE SEQUENCE [LARGE SCALE GENOMIC DNA]</scope>
    <source>
        <strain evidence="2">KCTC 32998</strain>
    </source>
</reference>
<accession>A0ABQ3DS48</accession>
<dbReference type="EMBL" id="BMZI01000002">
    <property type="protein sequence ID" value="GHB12875.1"/>
    <property type="molecule type" value="Genomic_DNA"/>
</dbReference>